<evidence type="ECO:0000313" key="1">
    <source>
        <dbReference type="EMBL" id="KAJ8687496.1"/>
    </source>
</evidence>
<sequence length="414" mass="47405">MIQRPAHIISFMTIAFLVSADGSLETVYQWRYFDFVWPSPAAREQAIKDGSYNYSNIRPYDNDVSRDGRVFVSFPFFKGTPVRLGYVTGQQSISGPLIQPYPNWEWFNWDNCDNTILAVVRFKIDQCNRLWIVDTGVSDHKRKCPPKLMIFDLSRNTLLWKSTIPHDIVTNQPKGLMYRSYITTIIIHSRERDCSDAIAYIADSISKALIIWDGKKFRRLESPEFHPEPGQSEIKIESLSASIDWGISGMDVSPQTYPGEPQFLFFRPIASHGLFAISTTELKNSRKNQNVTIFGTKNILNSQSVAHAFSSQGTLFFASLSELAIACWNRYRPLDKENIEIIAQDNERLNFVSGTKIIKNPIDQEEELWIIASRSIAIHHGKMDFSKTNFYLTRSPVKKLIGGTRCDIPPRVHH</sequence>
<dbReference type="Proteomes" id="UP001239111">
    <property type="component" value="Chromosome 1"/>
</dbReference>
<evidence type="ECO:0000313" key="2">
    <source>
        <dbReference type="Proteomes" id="UP001239111"/>
    </source>
</evidence>
<gene>
    <name evidence="1" type="ORF">QAD02_023290</name>
</gene>
<reference evidence="1" key="1">
    <citation type="submission" date="2023-04" db="EMBL/GenBank/DDBJ databases">
        <title>A chromosome-level genome assembly of the parasitoid wasp Eretmocerus hayati.</title>
        <authorList>
            <person name="Zhong Y."/>
            <person name="Liu S."/>
            <person name="Liu Y."/>
        </authorList>
    </citation>
    <scope>NUCLEOTIDE SEQUENCE</scope>
    <source>
        <strain evidence="1">ZJU_SS_LIU_2023</strain>
    </source>
</reference>
<dbReference type="EMBL" id="CM056741">
    <property type="protein sequence ID" value="KAJ8687496.1"/>
    <property type="molecule type" value="Genomic_DNA"/>
</dbReference>
<proteinExistence type="predicted"/>
<name>A0ACC2PX25_9HYME</name>
<keyword evidence="2" id="KW-1185">Reference proteome</keyword>
<organism evidence="1 2">
    <name type="scientific">Eretmocerus hayati</name>
    <dbReference type="NCBI Taxonomy" id="131215"/>
    <lineage>
        <taxon>Eukaryota</taxon>
        <taxon>Metazoa</taxon>
        <taxon>Ecdysozoa</taxon>
        <taxon>Arthropoda</taxon>
        <taxon>Hexapoda</taxon>
        <taxon>Insecta</taxon>
        <taxon>Pterygota</taxon>
        <taxon>Neoptera</taxon>
        <taxon>Endopterygota</taxon>
        <taxon>Hymenoptera</taxon>
        <taxon>Apocrita</taxon>
        <taxon>Proctotrupomorpha</taxon>
        <taxon>Chalcidoidea</taxon>
        <taxon>Aphelinidae</taxon>
        <taxon>Aphelininae</taxon>
        <taxon>Eretmocerus</taxon>
    </lineage>
</organism>
<accession>A0ACC2PX25</accession>
<comment type="caution">
    <text evidence="1">The sequence shown here is derived from an EMBL/GenBank/DDBJ whole genome shotgun (WGS) entry which is preliminary data.</text>
</comment>
<protein>
    <submittedName>
        <fullName evidence="1">Uncharacterized protein</fullName>
    </submittedName>
</protein>